<dbReference type="PROSITE" id="PS51257">
    <property type="entry name" value="PROKAR_LIPOPROTEIN"/>
    <property type="match status" value="1"/>
</dbReference>
<reference evidence="5 6" key="1">
    <citation type="submission" date="2020-08" db="EMBL/GenBank/DDBJ databases">
        <authorList>
            <person name="Liu C."/>
            <person name="Sun Q."/>
        </authorList>
    </citation>
    <scope>NUCLEOTIDE SEQUENCE [LARGE SCALE GENOMIC DNA]</scope>
    <source>
        <strain evidence="5 6">NSJ-61</strain>
    </source>
</reference>
<dbReference type="SUPFAM" id="SSF53822">
    <property type="entry name" value="Periplasmic binding protein-like I"/>
    <property type="match status" value="1"/>
</dbReference>
<dbReference type="PANTHER" id="PTHR30036:SF7">
    <property type="entry name" value="ABC TRANSPORTER PERIPLASMIC-BINDING PROTEIN YPHF"/>
    <property type="match status" value="1"/>
</dbReference>
<evidence type="ECO:0000313" key="5">
    <source>
        <dbReference type="EMBL" id="QNM12252.1"/>
    </source>
</evidence>
<dbReference type="InterPro" id="IPR050555">
    <property type="entry name" value="Bact_Solute-Bind_Prot2"/>
</dbReference>
<gene>
    <name evidence="5" type="ORF">H9Q80_18755</name>
</gene>
<comment type="subcellular location">
    <subcellularLocation>
        <location evidence="1">Cell envelope</location>
    </subcellularLocation>
</comment>
<evidence type="ECO:0000256" key="2">
    <source>
        <dbReference type="ARBA" id="ARBA00007639"/>
    </source>
</evidence>
<dbReference type="KEGG" id="ehn:H9Q80_18755"/>
<dbReference type="AlphaFoldDB" id="A0A7G9GN70"/>
<proteinExistence type="inferred from homology"/>
<sequence length="317" mass="35735">MKNKLISLLCILMLAGCYGKTEPAANENDRYFLFATPLRDHTIWLQAKAGLDSACDFYHVHCDWIGPNVIDTEKMNEVIETGILQQADGIITQGVIDSSLIQEAKEDGIPLILVDSDQPDSERFAYMGKDFKQQAELMLKDVEKHLGTKEKLKIAIQVAESDFSIAKQQIEQIKSVFQQHPGGYELVDISDSKSDIVRAKREWKNVLSQYPDINVAINFAAESAEPCAETAKEMNIRKHILIYAVDDMPATISMIKNGDIDGSIVTSFYDYGYQSIKLMMEYLDHGKKPESTTVYPTLMMVTKENVDTYKGDLNEKK</sequence>
<feature type="chain" id="PRO_5038734200" evidence="3">
    <location>
        <begin position="20"/>
        <end position="317"/>
    </location>
</feature>
<dbReference type="Gene3D" id="3.40.50.2300">
    <property type="match status" value="2"/>
</dbReference>
<keyword evidence="3" id="KW-0732">Signal</keyword>
<accession>A0A7G9GN70</accession>
<dbReference type="GO" id="GO:0030288">
    <property type="term" value="C:outer membrane-bounded periplasmic space"/>
    <property type="evidence" value="ECO:0007669"/>
    <property type="project" value="TreeGrafter"/>
</dbReference>
<feature type="signal peptide" evidence="3">
    <location>
        <begin position="1"/>
        <end position="19"/>
    </location>
</feature>
<name>A0A7G9GN70_9FIRM</name>
<organism evidence="5 6">
    <name type="scientific">[Eubacterium] hominis</name>
    <dbReference type="NCBI Taxonomy" id="2764325"/>
    <lineage>
        <taxon>Bacteria</taxon>
        <taxon>Bacillati</taxon>
        <taxon>Bacillota</taxon>
        <taxon>Erysipelotrichia</taxon>
        <taxon>Erysipelotrichales</taxon>
        <taxon>Erysipelotrichaceae</taxon>
        <taxon>Amedibacillus</taxon>
    </lineage>
</organism>
<dbReference type="Pfam" id="PF13407">
    <property type="entry name" value="Peripla_BP_4"/>
    <property type="match status" value="1"/>
</dbReference>
<comment type="similarity">
    <text evidence="2">Belongs to the bacterial solute-binding protein 2 family.</text>
</comment>
<dbReference type="InterPro" id="IPR025997">
    <property type="entry name" value="SBP_2_dom"/>
</dbReference>
<evidence type="ECO:0000259" key="4">
    <source>
        <dbReference type="Pfam" id="PF13407"/>
    </source>
</evidence>
<evidence type="ECO:0000256" key="1">
    <source>
        <dbReference type="ARBA" id="ARBA00004196"/>
    </source>
</evidence>
<evidence type="ECO:0000313" key="6">
    <source>
        <dbReference type="Proteomes" id="UP000515856"/>
    </source>
</evidence>
<keyword evidence="6" id="KW-1185">Reference proteome</keyword>
<dbReference type="RefSeq" id="WP_117453789.1">
    <property type="nucleotide sequence ID" value="NZ_CP060636.1"/>
</dbReference>
<dbReference type="GO" id="GO:0030246">
    <property type="term" value="F:carbohydrate binding"/>
    <property type="evidence" value="ECO:0007669"/>
    <property type="project" value="TreeGrafter"/>
</dbReference>
<dbReference type="PANTHER" id="PTHR30036">
    <property type="entry name" value="D-XYLOSE-BINDING PERIPLASMIC PROTEIN"/>
    <property type="match status" value="1"/>
</dbReference>
<dbReference type="Proteomes" id="UP000515856">
    <property type="component" value="Chromosome"/>
</dbReference>
<protein>
    <submittedName>
        <fullName evidence="5">Substrate-binding domain-containing protein</fullName>
    </submittedName>
</protein>
<evidence type="ECO:0000256" key="3">
    <source>
        <dbReference type="SAM" id="SignalP"/>
    </source>
</evidence>
<dbReference type="InterPro" id="IPR028082">
    <property type="entry name" value="Peripla_BP_I"/>
</dbReference>
<dbReference type="EMBL" id="CP060636">
    <property type="protein sequence ID" value="QNM12252.1"/>
    <property type="molecule type" value="Genomic_DNA"/>
</dbReference>
<feature type="domain" description="Periplasmic binding protein" evidence="4">
    <location>
        <begin position="34"/>
        <end position="287"/>
    </location>
</feature>